<reference evidence="2 3" key="1">
    <citation type="journal article" date="2015" name="Stand. Genomic Sci.">
        <title>Genomic Encyclopedia of Bacterial and Archaeal Type Strains, Phase III: the genomes of soil and plant-associated and newly described type strains.</title>
        <authorList>
            <person name="Whitman W.B."/>
            <person name="Woyke T."/>
            <person name="Klenk H.P."/>
            <person name="Zhou Y."/>
            <person name="Lilburn T.G."/>
            <person name="Beck B.J."/>
            <person name="De Vos P."/>
            <person name="Vandamme P."/>
            <person name="Eisen J.A."/>
            <person name="Garrity G."/>
            <person name="Hugenholtz P."/>
            <person name="Kyrpides N.C."/>
        </authorList>
    </citation>
    <scope>NUCLEOTIDE SEQUENCE [LARGE SCALE GENOMIC DNA]</scope>
    <source>
        <strain evidence="2 3">CGMCC 1.6858</strain>
    </source>
</reference>
<keyword evidence="1" id="KW-0812">Transmembrane</keyword>
<dbReference type="OrthoDB" id="6890615at2"/>
<dbReference type="AlphaFoldDB" id="A0A562QP80"/>
<evidence type="ECO:0000313" key="2">
    <source>
        <dbReference type="EMBL" id="TWI58568.1"/>
    </source>
</evidence>
<dbReference type="EMBL" id="VLKY01000001">
    <property type="protein sequence ID" value="TWI58568.1"/>
    <property type="molecule type" value="Genomic_DNA"/>
</dbReference>
<organism evidence="2 3">
    <name type="scientific">Pseudomonas duriflava</name>
    <dbReference type="NCBI Taxonomy" id="459528"/>
    <lineage>
        <taxon>Bacteria</taxon>
        <taxon>Pseudomonadati</taxon>
        <taxon>Pseudomonadota</taxon>
        <taxon>Gammaproteobacteria</taxon>
        <taxon>Pseudomonadales</taxon>
        <taxon>Pseudomonadaceae</taxon>
        <taxon>Pseudomonas</taxon>
    </lineage>
</organism>
<accession>A0A562QP80</accession>
<protein>
    <submittedName>
        <fullName evidence="2">Uncharacterized protein DUF4345</fullName>
    </submittedName>
</protein>
<dbReference type="Proteomes" id="UP000316905">
    <property type="component" value="Unassembled WGS sequence"/>
</dbReference>
<name>A0A562QP80_9PSED</name>
<keyword evidence="1" id="KW-1133">Transmembrane helix</keyword>
<feature type="transmembrane region" description="Helical" evidence="1">
    <location>
        <begin position="76"/>
        <end position="94"/>
    </location>
</feature>
<evidence type="ECO:0000313" key="3">
    <source>
        <dbReference type="Proteomes" id="UP000316905"/>
    </source>
</evidence>
<evidence type="ECO:0000256" key="1">
    <source>
        <dbReference type="SAM" id="Phobius"/>
    </source>
</evidence>
<proteinExistence type="predicted"/>
<feature type="transmembrane region" description="Helical" evidence="1">
    <location>
        <begin position="106"/>
        <end position="126"/>
    </location>
</feature>
<sequence length="145" mass="16569">MLHMRFARLVLLIQALVWAGLAIAYWLKPYEMTSANGVLLMDIASVTETQVFYGGMQFGLALFTGLAFFRQELVRAALVLIVFLQLSTTSVRFISVLFAEAASFDLLSHLYEVTIVVLAIVALRLLDRWERDQRERYSDEDEDED</sequence>
<dbReference type="Pfam" id="PF14248">
    <property type="entry name" value="DUF4345"/>
    <property type="match status" value="1"/>
</dbReference>
<gene>
    <name evidence="2" type="ORF">IQ22_00274</name>
</gene>
<comment type="caution">
    <text evidence="2">The sequence shown here is derived from an EMBL/GenBank/DDBJ whole genome shotgun (WGS) entry which is preliminary data.</text>
</comment>
<feature type="transmembrane region" description="Helical" evidence="1">
    <location>
        <begin position="51"/>
        <end position="69"/>
    </location>
</feature>
<keyword evidence="3" id="KW-1185">Reference proteome</keyword>
<dbReference type="InterPro" id="IPR025597">
    <property type="entry name" value="DUF4345"/>
</dbReference>
<keyword evidence="1" id="KW-0472">Membrane</keyword>